<dbReference type="InterPro" id="IPR000551">
    <property type="entry name" value="MerR-type_HTH_dom"/>
</dbReference>
<reference evidence="3 4" key="1">
    <citation type="submission" date="2023-05" db="EMBL/GenBank/DDBJ databases">
        <title>Lithophilousrod everest ZFBP1038 complete genpme.</title>
        <authorList>
            <person name="Tian M."/>
        </authorList>
    </citation>
    <scope>NUCLEOTIDE SEQUENCE [LARGE SCALE GENOMIC DNA]</scope>
    <source>
        <strain evidence="3 4">ZFBP1038</strain>
    </source>
</reference>
<accession>A0ABY8QWU4</accession>
<dbReference type="CDD" id="cd00592">
    <property type="entry name" value="HTH_MerR-like"/>
    <property type="match status" value="1"/>
</dbReference>
<dbReference type="Gene3D" id="1.10.1660.10">
    <property type="match status" value="1"/>
</dbReference>
<dbReference type="SMART" id="SM00422">
    <property type="entry name" value="HTH_MERR"/>
    <property type="match status" value="1"/>
</dbReference>
<sequence>MPALTIGGVLAALADEFDGITSSKVRFWESQGLIQPRRTASGYRQYFAADVERIRLICRLQQTRHLPLDAIRSYLDDLDRGLEVELPSNQPPRVPQFSLETEHPAGRAMLAAKRLRLSRNELCQAAQISARFLTELGEFSLVDSSKEQYDEDDVVIAGTARVLAGHGIEPRHLKRFKTVAETDAGLIEGAVGSLLARKTAAAQAEAGSRSSEIAAACAQLHGVLLNARLDRLLRS</sequence>
<dbReference type="Pfam" id="PF13411">
    <property type="entry name" value="MerR_1"/>
    <property type="match status" value="1"/>
</dbReference>
<keyword evidence="1" id="KW-0238">DNA-binding</keyword>
<dbReference type="EMBL" id="CP090958">
    <property type="protein sequence ID" value="WGW13281.1"/>
    <property type="molecule type" value="Genomic_DNA"/>
</dbReference>
<dbReference type="SUPFAM" id="SSF46955">
    <property type="entry name" value="Putative DNA-binding domain"/>
    <property type="match status" value="1"/>
</dbReference>
<evidence type="ECO:0000259" key="2">
    <source>
        <dbReference type="PROSITE" id="PS50937"/>
    </source>
</evidence>
<evidence type="ECO:0000313" key="4">
    <source>
        <dbReference type="Proteomes" id="UP001209083"/>
    </source>
</evidence>
<protein>
    <submittedName>
        <fullName evidence="3">MerR family transcriptional regulator</fullName>
    </submittedName>
</protein>
<keyword evidence="4" id="KW-1185">Reference proteome</keyword>
<proteinExistence type="predicted"/>
<gene>
    <name evidence="3" type="ORF">LWF01_05800</name>
</gene>
<dbReference type="PANTHER" id="PTHR30204">
    <property type="entry name" value="REDOX-CYCLING DRUG-SENSING TRANSCRIPTIONAL ACTIVATOR SOXR"/>
    <property type="match status" value="1"/>
</dbReference>
<feature type="domain" description="HTH merR-type" evidence="2">
    <location>
        <begin position="19"/>
        <end position="77"/>
    </location>
</feature>
<dbReference type="InterPro" id="IPR009061">
    <property type="entry name" value="DNA-bd_dom_put_sf"/>
</dbReference>
<dbReference type="RefSeq" id="WP_349640097.1">
    <property type="nucleotide sequence ID" value="NZ_CP090958.1"/>
</dbReference>
<name>A0ABY8QWU4_9MICO</name>
<dbReference type="Proteomes" id="UP001209083">
    <property type="component" value="Chromosome"/>
</dbReference>
<evidence type="ECO:0000313" key="3">
    <source>
        <dbReference type="EMBL" id="WGW13281.1"/>
    </source>
</evidence>
<dbReference type="PROSITE" id="PS50937">
    <property type="entry name" value="HTH_MERR_2"/>
    <property type="match status" value="1"/>
</dbReference>
<organism evidence="3 4">
    <name type="scientific">Saxibacter everestensis</name>
    <dbReference type="NCBI Taxonomy" id="2909229"/>
    <lineage>
        <taxon>Bacteria</taxon>
        <taxon>Bacillati</taxon>
        <taxon>Actinomycetota</taxon>
        <taxon>Actinomycetes</taxon>
        <taxon>Micrococcales</taxon>
        <taxon>Brevibacteriaceae</taxon>
        <taxon>Saxibacter</taxon>
    </lineage>
</organism>
<evidence type="ECO:0000256" key="1">
    <source>
        <dbReference type="ARBA" id="ARBA00023125"/>
    </source>
</evidence>
<dbReference type="InterPro" id="IPR047057">
    <property type="entry name" value="MerR_fam"/>
</dbReference>
<dbReference type="PANTHER" id="PTHR30204:SF89">
    <property type="entry name" value="HTH MERR-TYPE DOMAIN-CONTAINING PROTEIN"/>
    <property type="match status" value="1"/>
</dbReference>